<sequence length="194" mass="21954">MEQTTQNNSSELVILEGQIRECYGRVVYTHKTHEKCSDQRVKEQHRLKLSQIIFSAITTCGLIVVIFGNPEASKVSAILSALFSASLFALNTYTKETDYGALAQKHKQTASKLWDVRESYLSLLTDLKMNCLSCESARNKRDALQKILVEIYEDAPRTTYSSYRDASGGLKNKEELTFSDGEIDKFLPVELKRT</sequence>
<dbReference type="InterPro" id="IPR040811">
    <property type="entry name" value="SLATT_4"/>
</dbReference>
<dbReference type="PATRIC" id="fig|1678840.3.peg.2265"/>
<gene>
    <name evidence="3" type="ORF">ATC1_13882</name>
</gene>
<dbReference type="NCBIfam" id="NF033632">
    <property type="entry name" value="SLATT_4"/>
    <property type="match status" value="1"/>
</dbReference>
<feature type="transmembrane region" description="Helical" evidence="1">
    <location>
        <begin position="75"/>
        <end position="93"/>
    </location>
</feature>
<feature type="transmembrane region" description="Helical" evidence="1">
    <location>
        <begin position="49"/>
        <end position="69"/>
    </location>
</feature>
<keyword evidence="1" id="KW-1133">Transmembrane helix</keyword>
<reference evidence="3" key="1">
    <citation type="journal article" date="2015" name="Genome Announc.">
        <title>Draft Genome Sequence of Anaerolineae Strain TC1, a Novel Isolate from a Methanogenic Wastewater Treatment System.</title>
        <authorList>
            <person name="Matsuura N."/>
            <person name="Tourlousse D.M."/>
            <person name="Sun L."/>
            <person name="Toyonaga M."/>
            <person name="Kuroda K."/>
            <person name="Ohashi A."/>
            <person name="Cruz R."/>
            <person name="Yamaguchi T."/>
            <person name="Sekiguchi Y."/>
        </authorList>
    </citation>
    <scope>NUCLEOTIDE SEQUENCE [LARGE SCALE GENOMIC DNA]</scope>
    <source>
        <strain evidence="3">TC1</strain>
    </source>
</reference>
<evidence type="ECO:0000256" key="1">
    <source>
        <dbReference type="SAM" id="Phobius"/>
    </source>
</evidence>
<dbReference type="RefSeq" id="WP_062281023.1">
    <property type="nucleotide sequence ID" value="NZ_DF968181.1"/>
</dbReference>
<keyword evidence="4" id="KW-1185">Reference proteome</keyword>
<name>A0A0S7BUI3_9CHLR</name>
<protein>
    <recommendedName>
        <fullName evidence="2">SMODS and SLOG-associating 2TM effector domain-containing protein</fullName>
    </recommendedName>
</protein>
<accession>A0A0S7BUI3</accession>
<evidence type="ECO:0000313" key="3">
    <source>
        <dbReference type="EMBL" id="GAP40900.1"/>
    </source>
</evidence>
<keyword evidence="1" id="KW-0472">Membrane</keyword>
<evidence type="ECO:0000313" key="4">
    <source>
        <dbReference type="Proteomes" id="UP000053370"/>
    </source>
</evidence>
<dbReference type="EMBL" id="DF968181">
    <property type="protein sequence ID" value="GAP40900.1"/>
    <property type="molecule type" value="Genomic_DNA"/>
</dbReference>
<feature type="domain" description="SMODS and SLOG-associating 2TM effector" evidence="2">
    <location>
        <begin position="15"/>
        <end position="182"/>
    </location>
</feature>
<dbReference type="Proteomes" id="UP000053370">
    <property type="component" value="Unassembled WGS sequence"/>
</dbReference>
<dbReference type="Pfam" id="PF18186">
    <property type="entry name" value="SLATT_4"/>
    <property type="match status" value="1"/>
</dbReference>
<dbReference type="AlphaFoldDB" id="A0A0S7BUI3"/>
<evidence type="ECO:0000259" key="2">
    <source>
        <dbReference type="Pfam" id="PF18186"/>
    </source>
</evidence>
<proteinExistence type="predicted"/>
<dbReference type="OrthoDB" id="1099722at2"/>
<keyword evidence="1" id="KW-0812">Transmembrane</keyword>
<organism evidence="3">
    <name type="scientific">Flexilinea flocculi</name>
    <dbReference type="NCBI Taxonomy" id="1678840"/>
    <lineage>
        <taxon>Bacteria</taxon>
        <taxon>Bacillati</taxon>
        <taxon>Chloroflexota</taxon>
        <taxon>Anaerolineae</taxon>
        <taxon>Anaerolineales</taxon>
        <taxon>Anaerolineaceae</taxon>
        <taxon>Flexilinea</taxon>
    </lineage>
</organism>